<feature type="domain" description="DUF5666" evidence="1">
    <location>
        <begin position="33"/>
        <end position="98"/>
    </location>
</feature>
<gene>
    <name evidence="2" type="ORF">MFUM_2353</name>
</gene>
<accession>A0ABM9IG01</accession>
<dbReference type="EMBL" id="OX458932">
    <property type="protein sequence ID" value="CAI9086659.1"/>
    <property type="molecule type" value="Genomic_DNA"/>
</dbReference>
<organism evidence="2 3">
    <name type="scientific">Candidatus Methylacidiphilum fumarolicum</name>
    <dbReference type="NCBI Taxonomy" id="591154"/>
    <lineage>
        <taxon>Bacteria</taxon>
        <taxon>Pseudomonadati</taxon>
        <taxon>Verrucomicrobiota</taxon>
        <taxon>Methylacidiphilae</taxon>
        <taxon>Methylacidiphilales</taxon>
        <taxon>Methylacidiphilaceae</taxon>
        <taxon>Methylacidiphilum (ex Ratnadevi et al. 2023)</taxon>
    </lineage>
</organism>
<sequence>MKQFQWITIFSFFIMIFAMPTVYAHGNLEHIMGTVTSISDNSLVIETKKGETKTVEINSSTQYVFKGNPSSLENLKKGMRVVVHAKKSGDKLEAKEVKFGTPAKKHSPSTQP</sequence>
<evidence type="ECO:0000313" key="2">
    <source>
        <dbReference type="EMBL" id="CAI9086659.1"/>
    </source>
</evidence>
<reference evidence="2" key="1">
    <citation type="submission" date="2023-03" db="EMBL/GenBank/DDBJ databases">
        <authorList>
            <person name="Cremers G."/>
            <person name="Picone N."/>
        </authorList>
    </citation>
    <scope>NUCLEOTIDE SEQUENCE</scope>
    <source>
        <strain evidence="2">Sample_alias</strain>
    </source>
</reference>
<dbReference type="Pfam" id="PF18914">
    <property type="entry name" value="DUF5666"/>
    <property type="match status" value="1"/>
</dbReference>
<evidence type="ECO:0000313" key="3">
    <source>
        <dbReference type="Proteomes" id="UP001161497"/>
    </source>
</evidence>
<proteinExistence type="predicted"/>
<dbReference type="RefSeq" id="WP_009061636.1">
    <property type="nucleotide sequence ID" value="NZ_JAHXRZ010000001.1"/>
</dbReference>
<evidence type="ECO:0000259" key="1">
    <source>
        <dbReference type="Pfam" id="PF18914"/>
    </source>
</evidence>
<protein>
    <recommendedName>
        <fullName evidence="1">DUF5666 domain-containing protein</fullName>
    </recommendedName>
</protein>
<name>A0ABM9IG01_9BACT</name>
<keyword evidence="3" id="KW-1185">Reference proteome</keyword>
<dbReference type="InterPro" id="IPR043724">
    <property type="entry name" value="DUF5666"/>
</dbReference>
<dbReference type="Proteomes" id="UP001161497">
    <property type="component" value="Chromosome"/>
</dbReference>